<accession>A0A1M7LU96</accession>
<evidence type="ECO:0000313" key="3">
    <source>
        <dbReference type="Proteomes" id="UP000184038"/>
    </source>
</evidence>
<keyword evidence="3" id="KW-1185">Reference proteome</keyword>
<name>A0A1M7LU96_9FIRM</name>
<dbReference type="OrthoDB" id="2739959at2"/>
<evidence type="ECO:0000313" key="2">
    <source>
        <dbReference type="EMBL" id="SHM81793.1"/>
    </source>
</evidence>
<dbReference type="STRING" id="1120996.SAMN02746066_03407"/>
<gene>
    <name evidence="2" type="ORF">SAMN02746066_03407</name>
</gene>
<feature type="compositionally biased region" description="Low complexity" evidence="1">
    <location>
        <begin position="1"/>
        <end position="21"/>
    </location>
</feature>
<feature type="region of interest" description="Disordered" evidence="1">
    <location>
        <begin position="1"/>
        <end position="28"/>
    </location>
</feature>
<evidence type="ECO:0000256" key="1">
    <source>
        <dbReference type="SAM" id="MobiDB-lite"/>
    </source>
</evidence>
<reference evidence="2 3" key="1">
    <citation type="submission" date="2016-11" db="EMBL/GenBank/DDBJ databases">
        <authorList>
            <person name="Jaros S."/>
            <person name="Januszkiewicz K."/>
            <person name="Wedrychowicz H."/>
        </authorList>
    </citation>
    <scope>NUCLEOTIDE SEQUENCE [LARGE SCALE GENOMIC DNA]</scope>
    <source>
        <strain evidence="2 3">DSM 15930</strain>
    </source>
</reference>
<dbReference type="AlphaFoldDB" id="A0A1M7LU96"/>
<dbReference type="EMBL" id="FRCP01000018">
    <property type="protein sequence ID" value="SHM81793.1"/>
    <property type="molecule type" value="Genomic_DNA"/>
</dbReference>
<sequence>MTAKKNTTTESKTLEESTSNEKVSKKQPKQVVYVGPTIPGVIKTNTIFNNGIDERVAERIMIQPELGGLLIDINNLSDAQRQIALKKGAYYSLYSKVKNSLKEE</sequence>
<dbReference type="Proteomes" id="UP000184038">
    <property type="component" value="Unassembled WGS sequence"/>
</dbReference>
<proteinExistence type="predicted"/>
<protein>
    <submittedName>
        <fullName evidence="2">Uncharacterized protein</fullName>
    </submittedName>
</protein>
<dbReference type="RefSeq" id="WP_073289605.1">
    <property type="nucleotide sequence ID" value="NZ_FRCP01000018.1"/>
</dbReference>
<organism evidence="2 3">
    <name type="scientific">Anaerosporobacter mobilis DSM 15930</name>
    <dbReference type="NCBI Taxonomy" id="1120996"/>
    <lineage>
        <taxon>Bacteria</taxon>
        <taxon>Bacillati</taxon>
        <taxon>Bacillota</taxon>
        <taxon>Clostridia</taxon>
        <taxon>Lachnospirales</taxon>
        <taxon>Lachnospiraceae</taxon>
        <taxon>Anaerosporobacter</taxon>
    </lineage>
</organism>